<dbReference type="AlphaFoldDB" id="A0A0H3AAY1"/>
<name>A0A0H3AAY1_NITV4</name>
<keyword evidence="2" id="KW-0547">Nucleotide-binding</keyword>
<dbReference type="HOGENOM" id="CLU_000604_1_22_7"/>
<dbReference type="EMBL" id="CP000527">
    <property type="protein sequence ID" value="ABM29800.1"/>
    <property type="molecule type" value="Genomic_DNA"/>
</dbReference>
<keyword evidence="3" id="KW-0067">ATP-binding</keyword>
<reference evidence="6" key="1">
    <citation type="journal article" date="2009" name="Environ. Microbiol.">
        <title>Contribution of mobile genetic elements to Desulfovibrio vulgaris genome plasticity.</title>
        <authorList>
            <person name="Walker C.B."/>
            <person name="Stolyar S."/>
            <person name="Chivian D."/>
            <person name="Pinel N."/>
            <person name="Gabster J.A."/>
            <person name="Dehal P.S."/>
            <person name="He Z."/>
            <person name="Yang Z.K."/>
            <person name="Yen H.C."/>
            <person name="Zhou J."/>
            <person name="Wall J.D."/>
            <person name="Hazen T.C."/>
            <person name="Arkin A.P."/>
            <person name="Stahl D.A."/>
        </authorList>
    </citation>
    <scope>NUCLEOTIDE SEQUENCE [LARGE SCALE GENOMIC DNA]</scope>
    <source>
        <strain evidence="6">DP4</strain>
    </source>
</reference>
<protein>
    <submittedName>
        <fullName evidence="5">ABC transporter related protein</fullName>
    </submittedName>
</protein>
<dbReference type="RefSeq" id="WP_011793091.1">
    <property type="nucleotide sequence ID" value="NC_008751.1"/>
</dbReference>
<dbReference type="InterPro" id="IPR050093">
    <property type="entry name" value="ABC_SmlMolc_Importer"/>
</dbReference>
<evidence type="ECO:0000256" key="3">
    <source>
        <dbReference type="ARBA" id="ARBA00022840"/>
    </source>
</evidence>
<dbReference type="InterPro" id="IPR003593">
    <property type="entry name" value="AAA+_ATPase"/>
</dbReference>
<organism evidence="5 6">
    <name type="scientific">Nitratidesulfovibrio vulgaris (strain DP4)</name>
    <name type="common">Desulfovibrio vulgaris</name>
    <dbReference type="NCBI Taxonomy" id="391774"/>
    <lineage>
        <taxon>Bacteria</taxon>
        <taxon>Pseudomonadati</taxon>
        <taxon>Thermodesulfobacteriota</taxon>
        <taxon>Desulfovibrionia</taxon>
        <taxon>Desulfovibrionales</taxon>
        <taxon>Desulfovibrionaceae</taxon>
        <taxon>Nitratidesulfovibrio</taxon>
    </lineage>
</organism>
<dbReference type="InterPro" id="IPR017871">
    <property type="entry name" value="ABC_transporter-like_CS"/>
</dbReference>
<dbReference type="Pfam" id="PF00005">
    <property type="entry name" value="ABC_tran"/>
    <property type="match status" value="1"/>
</dbReference>
<dbReference type="InterPro" id="IPR003439">
    <property type="entry name" value="ABC_transporter-like_ATP-bd"/>
</dbReference>
<evidence type="ECO:0000256" key="2">
    <source>
        <dbReference type="ARBA" id="ARBA00022741"/>
    </source>
</evidence>
<evidence type="ECO:0000313" key="5">
    <source>
        <dbReference type="EMBL" id="ABM29800.1"/>
    </source>
</evidence>
<feature type="domain" description="ABC transporter" evidence="4">
    <location>
        <begin position="1"/>
        <end position="243"/>
    </location>
</feature>
<evidence type="ECO:0000259" key="4">
    <source>
        <dbReference type="PROSITE" id="PS50893"/>
    </source>
</evidence>
<dbReference type="Gene3D" id="3.40.50.300">
    <property type="entry name" value="P-loop containing nucleotide triphosphate hydrolases"/>
    <property type="match status" value="1"/>
</dbReference>
<dbReference type="KEGG" id="dvl:Dvul_2789"/>
<dbReference type="GO" id="GO:0016887">
    <property type="term" value="F:ATP hydrolysis activity"/>
    <property type="evidence" value="ECO:0007669"/>
    <property type="project" value="InterPro"/>
</dbReference>
<dbReference type="SMART" id="SM00382">
    <property type="entry name" value="AAA"/>
    <property type="match status" value="1"/>
</dbReference>
<evidence type="ECO:0000313" key="6">
    <source>
        <dbReference type="Proteomes" id="UP000009173"/>
    </source>
</evidence>
<dbReference type="Proteomes" id="UP000009173">
    <property type="component" value="Chromosome"/>
</dbReference>
<proteinExistence type="predicted"/>
<dbReference type="SUPFAM" id="SSF52540">
    <property type="entry name" value="P-loop containing nucleoside triphosphate hydrolases"/>
    <property type="match status" value="1"/>
</dbReference>
<dbReference type="PANTHER" id="PTHR42781:SF4">
    <property type="entry name" value="SPERMIDINE_PUTRESCINE IMPORT ATP-BINDING PROTEIN POTA"/>
    <property type="match status" value="1"/>
</dbReference>
<gene>
    <name evidence="5" type="ordered locus">Dvul_2789</name>
</gene>
<accession>A0A0H3AAY1</accession>
<dbReference type="PROSITE" id="PS50893">
    <property type="entry name" value="ABC_TRANSPORTER_2"/>
    <property type="match status" value="1"/>
</dbReference>
<dbReference type="GO" id="GO:0005524">
    <property type="term" value="F:ATP binding"/>
    <property type="evidence" value="ECO:0007669"/>
    <property type="project" value="UniProtKB-KW"/>
</dbReference>
<dbReference type="PROSITE" id="PS00211">
    <property type="entry name" value="ABC_TRANSPORTER_1"/>
    <property type="match status" value="1"/>
</dbReference>
<keyword evidence="1" id="KW-0813">Transport</keyword>
<evidence type="ECO:0000256" key="1">
    <source>
        <dbReference type="ARBA" id="ARBA00022448"/>
    </source>
</evidence>
<sequence length="253" mass="27981">MIEVRISRKLAGCGRPFTLRADFTSNARRVVLFGHSGSGKTLTLHCVAGLARPDEGVITIDGRTLFNAQADGSPRVDIPPRRRNVGYMFQDYALFPHLTVRRNVGFGMERGPWRLGREGRQRVDELLDFFEIGHVADRYPADISGGQRQRVALARALATSPSLLLLDEPFSALDPLLRRRMRDEFGSLLERCGVPALIITHDPDDVDAFAQTLVVYAEGRTLPPLDFATARSGMPSTVEMLEGLLLEGAVTPR</sequence>
<dbReference type="InterPro" id="IPR027417">
    <property type="entry name" value="P-loop_NTPase"/>
</dbReference>
<dbReference type="PANTHER" id="PTHR42781">
    <property type="entry name" value="SPERMIDINE/PUTRESCINE IMPORT ATP-BINDING PROTEIN POTA"/>
    <property type="match status" value="1"/>
</dbReference>